<comment type="caution">
    <text evidence="1">The sequence shown here is derived from an EMBL/GenBank/DDBJ whole genome shotgun (WGS) entry which is preliminary data.</text>
</comment>
<accession>A0A0F9QTJ2</accession>
<organism evidence="1">
    <name type="scientific">marine sediment metagenome</name>
    <dbReference type="NCBI Taxonomy" id="412755"/>
    <lineage>
        <taxon>unclassified sequences</taxon>
        <taxon>metagenomes</taxon>
        <taxon>ecological metagenomes</taxon>
    </lineage>
</organism>
<proteinExistence type="predicted"/>
<evidence type="ECO:0000313" key="1">
    <source>
        <dbReference type="EMBL" id="KKN40312.1"/>
    </source>
</evidence>
<dbReference type="EMBL" id="LAZR01001712">
    <property type="protein sequence ID" value="KKN40312.1"/>
    <property type="molecule type" value="Genomic_DNA"/>
</dbReference>
<name>A0A0F9QTJ2_9ZZZZ</name>
<protein>
    <submittedName>
        <fullName evidence="1">Uncharacterized protein</fullName>
    </submittedName>
</protein>
<reference evidence="1" key="1">
    <citation type="journal article" date="2015" name="Nature">
        <title>Complex archaea that bridge the gap between prokaryotes and eukaryotes.</title>
        <authorList>
            <person name="Spang A."/>
            <person name="Saw J.H."/>
            <person name="Jorgensen S.L."/>
            <person name="Zaremba-Niedzwiedzka K."/>
            <person name="Martijn J."/>
            <person name="Lind A.E."/>
            <person name="van Eijk R."/>
            <person name="Schleper C."/>
            <person name="Guy L."/>
            <person name="Ettema T.J."/>
        </authorList>
    </citation>
    <scope>NUCLEOTIDE SEQUENCE</scope>
</reference>
<sequence length="66" mass="7099">MSETACKQVTCMDCCGRGVIQNWGMKDITATHEVERGPDMRCERCHGTGKIASFASVESETGGDDA</sequence>
<dbReference type="AlphaFoldDB" id="A0A0F9QTJ2"/>
<gene>
    <name evidence="1" type="ORF">LCGC14_0734690</name>
</gene>